<sequence>MHKLVYLLFIVLVAGLIYMITMPFIMLYEDQQAIVEEEVTYFIPEGGLQSHYHKEVEMAKGKRAREREAKASEVNGQE</sequence>
<reference evidence="3" key="1">
    <citation type="submission" date="2018-05" db="EMBL/GenBank/DDBJ databases">
        <title>Ignatzschineria dubaiensis sp. nov., isolated from necrotic foot tissues of dromedaries (Camelus dromedarius) and associated maggots in Dubai, United Arab Emirates.</title>
        <authorList>
            <person name="Tsang C.C."/>
            <person name="Tang J.Y.M."/>
            <person name="Fong J.Y.H."/>
            <person name="Kinne J."/>
            <person name="Lee H.H."/>
            <person name="Joseph M."/>
            <person name="Jose S."/>
            <person name="Schuster R.K."/>
            <person name="Tang Y."/>
            <person name="Sivakumar S."/>
            <person name="Chen J.H.K."/>
            <person name="Teng J.L.L."/>
            <person name="Lau S.K.P."/>
            <person name="Wernery U."/>
            <person name="Woo P.C.Y."/>
        </authorList>
    </citation>
    <scope>NUCLEOTIDE SEQUENCE [LARGE SCALE GENOMIC DNA]</scope>
    <source>
        <strain evidence="3">KCTC 22644</strain>
    </source>
</reference>
<proteinExistence type="predicted"/>
<dbReference type="Proteomes" id="UP000245020">
    <property type="component" value="Unassembled WGS sequence"/>
</dbReference>
<protein>
    <submittedName>
        <fullName evidence="2">Uncharacterized protein</fullName>
    </submittedName>
</protein>
<keyword evidence="1" id="KW-1133">Transmembrane helix</keyword>
<dbReference type="EMBL" id="QEWQ01000004">
    <property type="protein sequence ID" value="PWD80685.1"/>
    <property type="molecule type" value="Genomic_DNA"/>
</dbReference>
<evidence type="ECO:0000313" key="3">
    <source>
        <dbReference type="Proteomes" id="UP000245020"/>
    </source>
</evidence>
<keyword evidence="1" id="KW-0472">Membrane</keyword>
<dbReference type="AlphaFoldDB" id="A0A2U2ADE6"/>
<evidence type="ECO:0000313" key="2">
    <source>
        <dbReference type="EMBL" id="PWD80685.1"/>
    </source>
</evidence>
<evidence type="ECO:0000256" key="1">
    <source>
        <dbReference type="SAM" id="Phobius"/>
    </source>
</evidence>
<dbReference type="RefSeq" id="WP_109189346.1">
    <property type="nucleotide sequence ID" value="NZ_BMYA01000002.1"/>
</dbReference>
<gene>
    <name evidence="2" type="ORF">DC083_06080</name>
</gene>
<keyword evidence="3" id="KW-1185">Reference proteome</keyword>
<name>A0A2U2ADE6_9GAMM</name>
<feature type="transmembrane region" description="Helical" evidence="1">
    <location>
        <begin position="6"/>
        <end position="28"/>
    </location>
</feature>
<organism evidence="2 3">
    <name type="scientific">Ignatzschineria ureiclastica</name>
    <dbReference type="NCBI Taxonomy" id="472582"/>
    <lineage>
        <taxon>Bacteria</taxon>
        <taxon>Pseudomonadati</taxon>
        <taxon>Pseudomonadota</taxon>
        <taxon>Gammaproteobacteria</taxon>
        <taxon>Cardiobacteriales</taxon>
        <taxon>Ignatzschineriaceae</taxon>
        <taxon>Ignatzschineria</taxon>
    </lineage>
</organism>
<accession>A0A2U2ADE6</accession>
<keyword evidence="1" id="KW-0812">Transmembrane</keyword>
<dbReference type="OrthoDB" id="7066850at2"/>
<comment type="caution">
    <text evidence="2">The sequence shown here is derived from an EMBL/GenBank/DDBJ whole genome shotgun (WGS) entry which is preliminary data.</text>
</comment>